<accession>A0A4R8PZA8</accession>
<keyword evidence="4" id="KW-1185">Reference proteome</keyword>
<protein>
    <submittedName>
        <fullName evidence="3">Uncharacterized protein</fullName>
    </submittedName>
</protein>
<sequence>MFPKLPVVLLALVWLHIASPAAVPPPKHDHLPATHPQPPRSSTNHETIKQSRGDRAAIIPRGSADIPSKEELGIRYRVQGDNYFITGPSGFFVDANCDKRTQTIEIPWVNNPSRNIGSRAVVANLWKYELRWDGLSGVRFTHINNERALASMDKAWQVARDYDELGDADTDGRLLVMYSEEAFDGLRTKESNPLGYMIYNMLSVYEDFDNYYVRSIEIGTRRNPYMRINIRKYT</sequence>
<dbReference type="Proteomes" id="UP000295083">
    <property type="component" value="Unassembled WGS sequence"/>
</dbReference>
<reference evidence="3 4" key="1">
    <citation type="submission" date="2018-11" db="EMBL/GenBank/DDBJ databases">
        <title>Genome sequence and assembly of Colletotrichum spinosum.</title>
        <authorList>
            <person name="Gan P."/>
            <person name="Shirasu K."/>
        </authorList>
    </citation>
    <scope>NUCLEOTIDE SEQUENCE [LARGE SCALE GENOMIC DNA]</scope>
    <source>
        <strain evidence="3 4">CBS 515.97</strain>
    </source>
</reference>
<name>A0A4R8PZA8_9PEZI</name>
<evidence type="ECO:0000313" key="3">
    <source>
        <dbReference type="EMBL" id="TDZ30908.1"/>
    </source>
</evidence>
<gene>
    <name evidence="3" type="ORF">C8035_v002021</name>
</gene>
<organism evidence="3 4">
    <name type="scientific">Colletotrichum spinosum</name>
    <dbReference type="NCBI Taxonomy" id="1347390"/>
    <lineage>
        <taxon>Eukaryota</taxon>
        <taxon>Fungi</taxon>
        <taxon>Dikarya</taxon>
        <taxon>Ascomycota</taxon>
        <taxon>Pezizomycotina</taxon>
        <taxon>Sordariomycetes</taxon>
        <taxon>Hypocreomycetidae</taxon>
        <taxon>Glomerellales</taxon>
        <taxon>Glomerellaceae</taxon>
        <taxon>Colletotrichum</taxon>
        <taxon>Colletotrichum orbiculare species complex</taxon>
    </lineage>
</organism>
<feature type="chain" id="PRO_5020275118" evidence="2">
    <location>
        <begin position="21"/>
        <end position="234"/>
    </location>
</feature>
<comment type="caution">
    <text evidence="3">The sequence shown here is derived from an EMBL/GenBank/DDBJ whole genome shotgun (WGS) entry which is preliminary data.</text>
</comment>
<evidence type="ECO:0000256" key="2">
    <source>
        <dbReference type="SAM" id="SignalP"/>
    </source>
</evidence>
<keyword evidence="2" id="KW-0732">Signal</keyword>
<proteinExistence type="predicted"/>
<evidence type="ECO:0000313" key="4">
    <source>
        <dbReference type="Proteomes" id="UP000295083"/>
    </source>
</evidence>
<feature type="region of interest" description="Disordered" evidence="1">
    <location>
        <begin position="25"/>
        <end position="53"/>
    </location>
</feature>
<dbReference type="EMBL" id="QAPG01000115">
    <property type="protein sequence ID" value="TDZ30908.1"/>
    <property type="molecule type" value="Genomic_DNA"/>
</dbReference>
<evidence type="ECO:0000256" key="1">
    <source>
        <dbReference type="SAM" id="MobiDB-lite"/>
    </source>
</evidence>
<dbReference type="AlphaFoldDB" id="A0A4R8PZA8"/>
<feature type="signal peptide" evidence="2">
    <location>
        <begin position="1"/>
        <end position="20"/>
    </location>
</feature>